<dbReference type="PANTHER" id="PTHR47739">
    <property type="entry name" value="TRNA1(VAL) (ADENINE(37)-N6)-METHYLTRANSFERASE"/>
    <property type="match status" value="1"/>
</dbReference>
<keyword evidence="2" id="KW-0489">Methyltransferase</keyword>
<dbReference type="GO" id="GO:0008168">
    <property type="term" value="F:methyltransferase activity"/>
    <property type="evidence" value="ECO:0007669"/>
    <property type="project" value="UniProtKB-KW"/>
</dbReference>
<organism evidence="2 3">
    <name type="scientific">Falsiroseomonas bella</name>
    <dbReference type="NCBI Taxonomy" id="2184016"/>
    <lineage>
        <taxon>Bacteria</taxon>
        <taxon>Pseudomonadati</taxon>
        <taxon>Pseudomonadota</taxon>
        <taxon>Alphaproteobacteria</taxon>
        <taxon>Acetobacterales</taxon>
        <taxon>Roseomonadaceae</taxon>
        <taxon>Falsiroseomonas</taxon>
    </lineage>
</organism>
<accession>A0A317F9N9</accession>
<dbReference type="InterPro" id="IPR029063">
    <property type="entry name" value="SAM-dependent_MTases_sf"/>
</dbReference>
<dbReference type="GO" id="GO:0032259">
    <property type="term" value="P:methylation"/>
    <property type="evidence" value="ECO:0007669"/>
    <property type="project" value="UniProtKB-KW"/>
</dbReference>
<dbReference type="Gene3D" id="3.40.50.150">
    <property type="entry name" value="Vaccinia Virus protein VP39"/>
    <property type="match status" value="1"/>
</dbReference>
<dbReference type="InterPro" id="IPR025714">
    <property type="entry name" value="Methyltranfer_dom"/>
</dbReference>
<keyword evidence="3" id="KW-1185">Reference proteome</keyword>
<feature type="domain" description="Methyltransferase" evidence="1">
    <location>
        <begin position="40"/>
        <end position="102"/>
    </location>
</feature>
<sequence length="243" mass="24851">MTGVTEDRLLGGRVLLRQPREGLRAGHDAVLLAAAVPAASGDQVLELGCGSGAAFLCLAARVPGIVVTAVEREPELVALARENAALNGLADRVTVIEGDIADPRLRRVLPRVAHGFANPPFWPSGSPPPVALRRAATHAEAPLGAWADCLAAAVQHRGSATLILPAARLSDGLRAMGDAGFGSPALMPLWPRAGMPAKRVILAARRGGKGPDRVLAGLALHDGTAHGPATAAILRDGAALELG</sequence>
<dbReference type="EMBL" id="QGNA01000004">
    <property type="protein sequence ID" value="PWS35840.1"/>
    <property type="molecule type" value="Genomic_DNA"/>
</dbReference>
<reference evidence="3" key="1">
    <citation type="submission" date="2018-05" db="EMBL/GenBank/DDBJ databases">
        <authorList>
            <person name="Du Z."/>
            <person name="Wang X."/>
        </authorList>
    </citation>
    <scope>NUCLEOTIDE SEQUENCE [LARGE SCALE GENOMIC DNA]</scope>
    <source>
        <strain evidence="3">CQN31</strain>
    </source>
</reference>
<dbReference type="RefSeq" id="WP_109872206.1">
    <property type="nucleotide sequence ID" value="NZ_QGNA01000004.1"/>
</dbReference>
<dbReference type="SUPFAM" id="SSF53335">
    <property type="entry name" value="S-adenosyl-L-methionine-dependent methyltransferases"/>
    <property type="match status" value="1"/>
</dbReference>
<proteinExistence type="predicted"/>
<dbReference type="AlphaFoldDB" id="A0A317F9N9"/>
<keyword evidence="2" id="KW-0808">Transferase</keyword>
<name>A0A317F9N9_9PROT</name>
<dbReference type="InterPro" id="IPR050210">
    <property type="entry name" value="tRNA_Adenine-N(6)_MTase"/>
</dbReference>
<evidence type="ECO:0000313" key="3">
    <source>
        <dbReference type="Proteomes" id="UP000245765"/>
    </source>
</evidence>
<dbReference type="PANTHER" id="PTHR47739:SF1">
    <property type="entry name" value="TRNA1(VAL) (ADENINE(37)-N6)-METHYLTRANSFERASE"/>
    <property type="match status" value="1"/>
</dbReference>
<dbReference type="Proteomes" id="UP000245765">
    <property type="component" value="Unassembled WGS sequence"/>
</dbReference>
<evidence type="ECO:0000313" key="2">
    <source>
        <dbReference type="EMBL" id="PWS35840.1"/>
    </source>
</evidence>
<gene>
    <name evidence="2" type="ORF">DFH01_19925</name>
</gene>
<dbReference type="Pfam" id="PF13847">
    <property type="entry name" value="Methyltransf_31"/>
    <property type="match status" value="1"/>
</dbReference>
<protein>
    <submittedName>
        <fullName evidence="2">N-6 DNA methylase</fullName>
    </submittedName>
</protein>
<evidence type="ECO:0000259" key="1">
    <source>
        <dbReference type="Pfam" id="PF13847"/>
    </source>
</evidence>
<comment type="caution">
    <text evidence="2">The sequence shown here is derived from an EMBL/GenBank/DDBJ whole genome shotgun (WGS) entry which is preliminary data.</text>
</comment>
<dbReference type="CDD" id="cd02440">
    <property type="entry name" value="AdoMet_MTases"/>
    <property type="match status" value="1"/>
</dbReference>